<reference evidence="3" key="1">
    <citation type="submission" date="2023-07" db="EMBL/GenBank/DDBJ databases">
        <title>Whole genome shotgun sequence of Streptomyces nojiriensis NBRC 13794.</title>
        <authorList>
            <person name="Komaki H."/>
            <person name="Tamura T."/>
        </authorList>
    </citation>
    <scope>NUCLEOTIDE SEQUENCE [LARGE SCALE GENOMIC DNA]</scope>
    <source>
        <strain evidence="3">NBRC 13794</strain>
    </source>
</reference>
<feature type="region of interest" description="Disordered" evidence="1">
    <location>
        <begin position="45"/>
        <end position="66"/>
    </location>
</feature>
<dbReference type="EMBL" id="BNEC01000003">
    <property type="protein sequence ID" value="GHI68584.1"/>
    <property type="molecule type" value="Genomic_DNA"/>
</dbReference>
<evidence type="ECO:0000313" key="3">
    <source>
        <dbReference type="Proteomes" id="UP000613974"/>
    </source>
</evidence>
<evidence type="ECO:0000256" key="1">
    <source>
        <dbReference type="SAM" id="MobiDB-lite"/>
    </source>
</evidence>
<evidence type="ECO:0000313" key="2">
    <source>
        <dbReference type="EMBL" id="GHI68584.1"/>
    </source>
</evidence>
<protein>
    <submittedName>
        <fullName evidence="2">Uncharacterized protein</fullName>
    </submittedName>
</protein>
<organism evidence="2 3">
    <name type="scientific">Streptomyces nojiriensis</name>
    <dbReference type="NCBI Taxonomy" id="66374"/>
    <lineage>
        <taxon>Bacteria</taxon>
        <taxon>Bacillati</taxon>
        <taxon>Actinomycetota</taxon>
        <taxon>Actinomycetes</taxon>
        <taxon>Kitasatosporales</taxon>
        <taxon>Streptomycetaceae</taxon>
        <taxon>Streptomyces</taxon>
    </lineage>
</organism>
<feature type="region of interest" description="Disordered" evidence="1">
    <location>
        <begin position="105"/>
        <end position="138"/>
    </location>
</feature>
<keyword evidence="3" id="KW-1185">Reference proteome</keyword>
<proteinExistence type="predicted"/>
<gene>
    <name evidence="2" type="ORF">Snoj_25020</name>
</gene>
<feature type="compositionally biased region" description="Basic and acidic residues" evidence="1">
    <location>
        <begin position="116"/>
        <end position="129"/>
    </location>
</feature>
<sequence length="138" mass="15045">MVENSTALASFRSSRAMWSEVGRYLITDSPSTHILVNLAAGPARWRNTGADRPRPRGAGGVGRTNQRHRISVPPVMFFAVLQESRWPQGPAWLFPPVEGMTWGVVSPGPEGAVGDADERPDYRPSERNARHLAGGRSA</sequence>
<dbReference type="Proteomes" id="UP000613974">
    <property type="component" value="Unassembled WGS sequence"/>
</dbReference>
<comment type="caution">
    <text evidence="2">The sequence shown here is derived from an EMBL/GenBank/DDBJ whole genome shotgun (WGS) entry which is preliminary data.</text>
</comment>
<accession>A0ABQ3SKH2</accession>
<name>A0ABQ3SKH2_9ACTN</name>